<reference evidence="2" key="1">
    <citation type="submission" date="2016-11" db="UniProtKB">
        <authorList>
            <consortium name="WormBaseParasite"/>
        </authorList>
    </citation>
    <scope>IDENTIFICATION</scope>
</reference>
<keyword evidence="1" id="KW-1185">Reference proteome</keyword>
<dbReference type="AlphaFoldDB" id="A0A1I7Z5M7"/>
<evidence type="ECO:0000313" key="1">
    <source>
        <dbReference type="Proteomes" id="UP000095287"/>
    </source>
</evidence>
<proteinExistence type="predicted"/>
<sequence>MSRRETTLAIQSYLSYTFVNHGALAMQLQQSQPQIRVHDTSDHIGRNKTTLWSNVQLQSDSMKAGKLSILAINENRAIDIKSVTNTLKVEMVDEDVQHVQHI</sequence>
<dbReference type="WBParaSite" id="L893_g23006.t1">
    <property type="protein sequence ID" value="L893_g23006.t1"/>
    <property type="gene ID" value="L893_g23006"/>
</dbReference>
<organism evidence="1 2">
    <name type="scientific">Steinernema glaseri</name>
    <dbReference type="NCBI Taxonomy" id="37863"/>
    <lineage>
        <taxon>Eukaryota</taxon>
        <taxon>Metazoa</taxon>
        <taxon>Ecdysozoa</taxon>
        <taxon>Nematoda</taxon>
        <taxon>Chromadorea</taxon>
        <taxon>Rhabditida</taxon>
        <taxon>Tylenchina</taxon>
        <taxon>Panagrolaimomorpha</taxon>
        <taxon>Strongyloidoidea</taxon>
        <taxon>Steinernematidae</taxon>
        <taxon>Steinernema</taxon>
    </lineage>
</organism>
<evidence type="ECO:0000313" key="2">
    <source>
        <dbReference type="WBParaSite" id="L893_g23006.t1"/>
    </source>
</evidence>
<protein>
    <submittedName>
        <fullName evidence="2">t-SNARE coiled-coil homology domain-containing protein</fullName>
    </submittedName>
</protein>
<name>A0A1I7Z5M7_9BILA</name>
<accession>A0A1I7Z5M7</accession>
<dbReference type="Proteomes" id="UP000095287">
    <property type="component" value="Unplaced"/>
</dbReference>